<dbReference type="InterPro" id="IPR001851">
    <property type="entry name" value="ABC_transp_permease"/>
</dbReference>
<gene>
    <name evidence="11" type="ORF">GCM10022215_07400</name>
</gene>
<feature type="transmembrane region" description="Helical" evidence="9">
    <location>
        <begin position="67"/>
        <end position="85"/>
    </location>
</feature>
<dbReference type="CDD" id="cd16917">
    <property type="entry name" value="HATPase_UhpB-NarQ-NarX-like"/>
    <property type="match status" value="1"/>
</dbReference>
<keyword evidence="2" id="KW-1003">Cell membrane</keyword>
<dbReference type="SMART" id="SM00387">
    <property type="entry name" value="HATPase_c"/>
    <property type="match status" value="1"/>
</dbReference>
<dbReference type="Pfam" id="PF02518">
    <property type="entry name" value="HATPase_c"/>
    <property type="match status" value="1"/>
</dbReference>
<evidence type="ECO:0000313" key="12">
    <source>
        <dbReference type="Proteomes" id="UP001501495"/>
    </source>
</evidence>
<keyword evidence="12" id="KW-1185">Reference proteome</keyword>
<feature type="transmembrane region" description="Helical" evidence="9">
    <location>
        <begin position="244"/>
        <end position="260"/>
    </location>
</feature>
<dbReference type="InterPro" id="IPR011712">
    <property type="entry name" value="Sig_transdc_His_kin_sub3_dim/P"/>
</dbReference>
<comment type="subcellular location">
    <subcellularLocation>
        <location evidence="1">Cell membrane</location>
        <topology evidence="1">Multi-pass membrane protein</topology>
    </subcellularLocation>
</comment>
<dbReference type="Gene3D" id="3.40.50.300">
    <property type="entry name" value="P-loop containing nucleotide triphosphate hydrolases"/>
    <property type="match status" value="1"/>
</dbReference>
<dbReference type="Gene3D" id="3.30.565.10">
    <property type="entry name" value="Histidine kinase-like ATPase, C-terminal domain"/>
    <property type="match status" value="1"/>
</dbReference>
<dbReference type="Pfam" id="PF07730">
    <property type="entry name" value="HisKA_3"/>
    <property type="match status" value="1"/>
</dbReference>
<feature type="transmembrane region" description="Helical" evidence="9">
    <location>
        <begin position="157"/>
        <end position="180"/>
    </location>
</feature>
<evidence type="ECO:0000256" key="4">
    <source>
        <dbReference type="ARBA" id="ARBA00022741"/>
    </source>
</evidence>
<dbReference type="CDD" id="cd06579">
    <property type="entry name" value="TM_PBP1_transp_AraH_like"/>
    <property type="match status" value="1"/>
</dbReference>
<dbReference type="Gene3D" id="1.20.5.1930">
    <property type="match status" value="1"/>
</dbReference>
<evidence type="ECO:0000256" key="1">
    <source>
        <dbReference type="ARBA" id="ARBA00004651"/>
    </source>
</evidence>
<dbReference type="InterPro" id="IPR017871">
    <property type="entry name" value="ABC_transporter-like_CS"/>
</dbReference>
<evidence type="ECO:0000256" key="2">
    <source>
        <dbReference type="ARBA" id="ARBA00022475"/>
    </source>
</evidence>
<dbReference type="InterPro" id="IPR036890">
    <property type="entry name" value="HATPase_C_sf"/>
</dbReference>
<organism evidence="11 12">
    <name type="scientific">Nocardioides fonticola</name>
    <dbReference type="NCBI Taxonomy" id="450363"/>
    <lineage>
        <taxon>Bacteria</taxon>
        <taxon>Bacillati</taxon>
        <taxon>Actinomycetota</taxon>
        <taxon>Actinomycetes</taxon>
        <taxon>Propionibacteriales</taxon>
        <taxon>Nocardioidaceae</taxon>
        <taxon>Nocardioides</taxon>
    </lineage>
</organism>
<dbReference type="SUPFAM" id="SSF55874">
    <property type="entry name" value="ATPase domain of HSP90 chaperone/DNA topoisomerase II/histidine kinase"/>
    <property type="match status" value="1"/>
</dbReference>
<feature type="transmembrane region" description="Helical" evidence="9">
    <location>
        <begin position="267"/>
        <end position="286"/>
    </location>
</feature>
<feature type="domain" description="ABC transporter" evidence="10">
    <location>
        <begin position="349"/>
        <end position="589"/>
    </location>
</feature>
<evidence type="ECO:0000256" key="5">
    <source>
        <dbReference type="ARBA" id="ARBA00022840"/>
    </source>
</evidence>
<protein>
    <recommendedName>
        <fullName evidence="10">ABC transporter domain-containing protein</fullName>
    </recommendedName>
</protein>
<dbReference type="SMART" id="SM00382">
    <property type="entry name" value="AAA"/>
    <property type="match status" value="1"/>
</dbReference>
<dbReference type="Pfam" id="PF00005">
    <property type="entry name" value="ABC_tran"/>
    <property type="match status" value="1"/>
</dbReference>
<evidence type="ECO:0000259" key="10">
    <source>
        <dbReference type="PROSITE" id="PS50893"/>
    </source>
</evidence>
<dbReference type="PROSITE" id="PS00211">
    <property type="entry name" value="ABC_TRANSPORTER_1"/>
    <property type="match status" value="1"/>
</dbReference>
<dbReference type="PANTHER" id="PTHR43790:SF8">
    <property type="entry name" value="SUGAR ABC TRANSPORTER ATP-BINDING PROTEIN"/>
    <property type="match status" value="1"/>
</dbReference>
<evidence type="ECO:0000256" key="3">
    <source>
        <dbReference type="ARBA" id="ARBA00022692"/>
    </source>
</evidence>
<dbReference type="InterPro" id="IPR050107">
    <property type="entry name" value="ABC_carbohydrate_import_ATPase"/>
</dbReference>
<dbReference type="Proteomes" id="UP001501495">
    <property type="component" value="Unassembled WGS sequence"/>
</dbReference>
<dbReference type="RefSeq" id="WP_344731876.1">
    <property type="nucleotide sequence ID" value="NZ_BAAAZH010000006.1"/>
</dbReference>
<dbReference type="InterPro" id="IPR003439">
    <property type="entry name" value="ABC_transporter-like_ATP-bd"/>
</dbReference>
<feature type="transmembrane region" description="Helical" evidence="9">
    <location>
        <begin position="208"/>
        <end position="232"/>
    </location>
</feature>
<dbReference type="PANTHER" id="PTHR43790">
    <property type="entry name" value="CARBOHYDRATE TRANSPORT ATP-BINDING PROTEIN MG119-RELATED"/>
    <property type="match status" value="1"/>
</dbReference>
<evidence type="ECO:0000313" key="11">
    <source>
        <dbReference type="EMBL" id="GAA4111569.1"/>
    </source>
</evidence>
<keyword evidence="6 9" id="KW-1133">Transmembrane helix</keyword>
<dbReference type="InterPro" id="IPR003594">
    <property type="entry name" value="HATPase_dom"/>
</dbReference>
<dbReference type="InterPro" id="IPR027417">
    <property type="entry name" value="P-loop_NTPase"/>
</dbReference>
<dbReference type="CDD" id="cd03216">
    <property type="entry name" value="ABC_Carb_Monos_I"/>
    <property type="match status" value="1"/>
</dbReference>
<keyword evidence="3 9" id="KW-0812">Transmembrane</keyword>
<dbReference type="SUPFAM" id="SSF52540">
    <property type="entry name" value="P-loop containing nucleoside triphosphate hydrolases"/>
    <property type="match status" value="1"/>
</dbReference>
<feature type="transmembrane region" description="Helical" evidence="9">
    <location>
        <begin position="91"/>
        <end position="112"/>
    </location>
</feature>
<accession>A0ABP7XD30</accession>
<feature type="transmembrane region" description="Helical" evidence="9">
    <location>
        <begin position="39"/>
        <end position="60"/>
    </location>
</feature>
<keyword evidence="7 9" id="KW-0472">Membrane</keyword>
<sequence length="823" mass="85635">MIVRTPAEGSRRPGLALVGALLLAWFGLRYPGFLSVDNLSTIALSSSFVLIGSIGTMALLVCGQVDLSIGSQYALVSVVCALVGHHTGSSWSAAGAALTTGMLLGAINGLLVNLLRVTPLIVTLGTLGIYGGLAYAANQGQTVFGLPPGLTDFGRATVAGVQVTVLVGVAVFVISSVLLVGTVTGLRLYATGGNPSASALVGVRVPRLVVVTFALNGLLVGLVGLVSTAQLASGSPQVGVDFELHVLAAVILGGVAFTGGRGHPLGVLIAVAVIGVLDAGLIFAGLDDWWQQITQGGVLLVALAADQAVIARRERRIRTGATRSPLPVRAPAVPARRTRDDSGQSGIVVAVDDLTVRFVGSEALRSVSLDIRAGEVVCLVGDNGAGKSTLALCLAGAVRPAEGTIALDGVPLTADPGRARRLGVETVHQDLALCPNLSIADNLAVGQEPRRHLGGIPLLRDNEAAEREARSRLDELGIGIDDLRRPIRYLSGGERQLVQILRVMRPGVRVVIMDEPTAALGLNQATEVRALVRAIAASGTPVLLITHDVEEVFDVADRVLVLQRGELVFDGPVGEVSRIDLLRMMSGRTRLQAAQILEAVGSERRRIERDLHDGAQQGLVTSALMLNLARQRLHERAGAADDVGDVVDLLDSCAQTLQTSLAEMRSFSRGLQAGVLEREGLVGAVRVLADRAPVLVDLRAADVPRLPPPIERAAYFVVAESLTNALKHAGAGRITIEIALDTSSRGDLLEVSVVDDGIGFDHPGDGTGIAGLHERIAPVHGVLEIDSAPGAGTTVSAQFPVLGLPPTADDLSAPPERNHHVQP</sequence>
<dbReference type="Pfam" id="PF02653">
    <property type="entry name" value="BPD_transp_2"/>
    <property type="match status" value="1"/>
</dbReference>
<evidence type="ECO:0000256" key="9">
    <source>
        <dbReference type="SAM" id="Phobius"/>
    </source>
</evidence>
<reference evidence="12" key="1">
    <citation type="journal article" date="2019" name="Int. J. Syst. Evol. Microbiol.">
        <title>The Global Catalogue of Microorganisms (GCM) 10K type strain sequencing project: providing services to taxonomists for standard genome sequencing and annotation.</title>
        <authorList>
            <consortium name="The Broad Institute Genomics Platform"/>
            <consortium name="The Broad Institute Genome Sequencing Center for Infectious Disease"/>
            <person name="Wu L."/>
            <person name="Ma J."/>
        </authorList>
    </citation>
    <scope>NUCLEOTIDE SEQUENCE [LARGE SCALE GENOMIC DNA]</scope>
    <source>
        <strain evidence="12">JCM 16703</strain>
    </source>
</reference>
<dbReference type="PROSITE" id="PS50893">
    <property type="entry name" value="ABC_TRANSPORTER_2"/>
    <property type="match status" value="1"/>
</dbReference>
<name>A0ABP7XD30_9ACTN</name>
<evidence type="ECO:0000256" key="6">
    <source>
        <dbReference type="ARBA" id="ARBA00022989"/>
    </source>
</evidence>
<comment type="caution">
    <text evidence="11">The sequence shown here is derived from an EMBL/GenBank/DDBJ whole genome shotgun (WGS) entry which is preliminary data.</text>
</comment>
<proteinExistence type="predicted"/>
<dbReference type="EMBL" id="BAAAZH010000006">
    <property type="protein sequence ID" value="GAA4111569.1"/>
    <property type="molecule type" value="Genomic_DNA"/>
</dbReference>
<feature type="region of interest" description="Disordered" evidence="8">
    <location>
        <begin position="803"/>
        <end position="823"/>
    </location>
</feature>
<evidence type="ECO:0000256" key="7">
    <source>
        <dbReference type="ARBA" id="ARBA00023136"/>
    </source>
</evidence>
<keyword evidence="4" id="KW-0547">Nucleotide-binding</keyword>
<keyword evidence="5" id="KW-0067">ATP-binding</keyword>
<feature type="transmembrane region" description="Helical" evidence="9">
    <location>
        <begin position="119"/>
        <end position="137"/>
    </location>
</feature>
<dbReference type="InterPro" id="IPR003593">
    <property type="entry name" value="AAA+_ATPase"/>
</dbReference>
<evidence type="ECO:0000256" key="8">
    <source>
        <dbReference type="SAM" id="MobiDB-lite"/>
    </source>
</evidence>